<dbReference type="GO" id="GO:0046872">
    <property type="term" value="F:metal ion binding"/>
    <property type="evidence" value="ECO:0007669"/>
    <property type="project" value="UniProtKB-KW"/>
</dbReference>
<evidence type="ECO:0000256" key="5">
    <source>
        <dbReference type="ARBA" id="ARBA00022989"/>
    </source>
</evidence>
<proteinExistence type="inferred from homology"/>
<dbReference type="InterPro" id="IPR044492">
    <property type="entry name" value="P_typ_ATPase_HD_dom"/>
</dbReference>
<reference evidence="11" key="1">
    <citation type="submission" date="2009-07" db="EMBL/GenBank/DDBJ databases">
        <title>Complete sequence of Geobacter sp. M21.</title>
        <authorList>
            <consortium name="US DOE Joint Genome Institute"/>
            <person name="Lucas S."/>
            <person name="Copeland A."/>
            <person name="Lapidus A."/>
            <person name="Glavina del Rio T."/>
            <person name="Dalin E."/>
            <person name="Tice H."/>
            <person name="Bruce D."/>
            <person name="Goodwin L."/>
            <person name="Pitluck S."/>
            <person name="Saunders E."/>
            <person name="Brettin T."/>
            <person name="Detter J.C."/>
            <person name="Han C."/>
            <person name="Larimer F."/>
            <person name="Land M."/>
            <person name="Hauser L."/>
            <person name="Kyrpides N."/>
            <person name="Ovchinnikova G."/>
            <person name="Lovley D."/>
        </authorList>
    </citation>
    <scope>NUCLEOTIDE SEQUENCE [LARGE SCALE GENOMIC DNA]</scope>
    <source>
        <strain evidence="11">M21</strain>
    </source>
</reference>
<dbReference type="Gene3D" id="2.70.150.10">
    <property type="entry name" value="Calcium-transporting ATPase, cytoplasmic transduction domain A"/>
    <property type="match status" value="1"/>
</dbReference>
<dbReference type="Gene3D" id="3.40.50.1000">
    <property type="entry name" value="HAD superfamily/HAD-like"/>
    <property type="match status" value="1"/>
</dbReference>
<keyword evidence="4" id="KW-1278">Translocase</keyword>
<dbReference type="GO" id="GO:0015086">
    <property type="term" value="F:cadmium ion transmembrane transporter activity"/>
    <property type="evidence" value="ECO:0007669"/>
    <property type="project" value="TreeGrafter"/>
</dbReference>
<dbReference type="PANTHER" id="PTHR48085:SF5">
    <property type="entry name" value="CADMIUM_ZINC-TRANSPORTING ATPASE HMA4-RELATED"/>
    <property type="match status" value="1"/>
</dbReference>
<evidence type="ECO:0000313" key="11">
    <source>
        <dbReference type="EMBL" id="ACT17405.1"/>
    </source>
</evidence>
<dbReference type="HOGENOM" id="CLU_001771_6_3_7"/>
<dbReference type="GO" id="GO:0005886">
    <property type="term" value="C:plasma membrane"/>
    <property type="evidence" value="ECO:0007669"/>
    <property type="project" value="UniProtKB-SubCell"/>
</dbReference>
<dbReference type="PRINTS" id="PR00119">
    <property type="entry name" value="CATATPASE"/>
</dbReference>
<dbReference type="InterPro" id="IPR023214">
    <property type="entry name" value="HAD_sf"/>
</dbReference>
<sequence length="693" mass="75033">MIYRIVQDIPGRLRIALTLPRFPAVDDCALEAQFKDLVGVEEVSFSPRTGTLLVRYDRKQATRDAVFERVSAAPIPPTRRPRPATELEQKKSIAVRAGMLLLARPLIPPPIRPILAIYGALPIFKRGMLAIGERKLNVDLLDASAVGAAVVTREFFTASVITSLLKLGEYLEEWTRGESRRLLSDMFHTGDEWAWVLRDGEEIRLPLEEIVEGDTVIVRLGGLIPVDGSVLDGEAMVNQSSLTGEGLPVVKRKGIPVYAGTAIEEGSLRILATQVGDQTRAARVVKTIEAAEAVKAESQSKSEEMAERIVPYSFLLSGLTFLVTGSLSRSAAVLLVDYSCAIKLSTPLAILTSLARSAKHRVLIKGGKYLEKLARADAFVLDKTGTLTEASPEVADVVHFNGFTREFVLKQAACVEEHFPHPVASAVVRKAALEGISHAEEHAEVEYVLAHGIASWLQGKRIVVGSRHFVHEDEGVDVSAGEPFVQAFSDRGNSVLYVAVGGELAGLIAIHDPLRQDARQFVAALKESGIKRVVMLTGDNEATARTIAATLVIDEYHAQALPDRKVEVVRELQLQGYTVAMVGDGINDSPALSQADVGISMRHGADIAREACDVLLLDGTLDDIQTARAVSLEAMELVEHNFRTIVAVNSAALLLAVTGAAPPVFSATIHNLSTILVGLRSLQPLRKEVRARC</sequence>
<evidence type="ECO:0000259" key="10">
    <source>
        <dbReference type="Pfam" id="PF00122"/>
    </source>
</evidence>
<keyword evidence="9" id="KW-0479">Metal-binding</keyword>
<dbReference type="InterPro" id="IPR018303">
    <property type="entry name" value="ATPase_P-typ_P_site"/>
</dbReference>
<comment type="subcellular location">
    <subcellularLocation>
        <location evidence="9">Cell membrane</location>
    </subcellularLocation>
    <subcellularLocation>
        <location evidence="1">Membrane</location>
    </subcellularLocation>
</comment>
<name>C6E4A7_GEOSM</name>
<dbReference type="SUPFAM" id="SSF81653">
    <property type="entry name" value="Calcium ATPase, transduction domain A"/>
    <property type="match status" value="1"/>
</dbReference>
<keyword evidence="5" id="KW-1133">Transmembrane helix</keyword>
<organism evidence="11">
    <name type="scientific">Geobacter sp. (strain M21)</name>
    <dbReference type="NCBI Taxonomy" id="443144"/>
    <lineage>
        <taxon>Bacteria</taxon>
        <taxon>Pseudomonadati</taxon>
        <taxon>Thermodesulfobacteriota</taxon>
        <taxon>Desulfuromonadia</taxon>
        <taxon>Geobacterales</taxon>
        <taxon>Geobacteraceae</taxon>
        <taxon>Geobacter</taxon>
    </lineage>
</organism>
<evidence type="ECO:0000256" key="2">
    <source>
        <dbReference type="ARBA" id="ARBA00006024"/>
    </source>
</evidence>
<dbReference type="Pfam" id="PF00122">
    <property type="entry name" value="E1-E2_ATPase"/>
    <property type="match status" value="1"/>
</dbReference>
<evidence type="ECO:0000256" key="6">
    <source>
        <dbReference type="ARBA" id="ARBA00023136"/>
    </source>
</evidence>
<dbReference type="InterPro" id="IPR001757">
    <property type="entry name" value="P_typ_ATPase"/>
</dbReference>
<dbReference type="InterPro" id="IPR036412">
    <property type="entry name" value="HAD-like_sf"/>
</dbReference>
<evidence type="ECO:0000256" key="9">
    <source>
        <dbReference type="RuleBase" id="RU362081"/>
    </source>
</evidence>
<dbReference type="KEGG" id="gem:GM21_1346"/>
<evidence type="ECO:0000256" key="1">
    <source>
        <dbReference type="ARBA" id="ARBA00004370"/>
    </source>
</evidence>
<dbReference type="CDD" id="cd07550">
    <property type="entry name" value="P-type_ATPase_HM"/>
    <property type="match status" value="1"/>
</dbReference>
<evidence type="ECO:0000256" key="3">
    <source>
        <dbReference type="ARBA" id="ARBA00022692"/>
    </source>
</evidence>
<dbReference type="EC" id="7.2.2.12" evidence="7"/>
<protein>
    <recommendedName>
        <fullName evidence="7">P-type Zn(2+) transporter</fullName>
        <ecNumber evidence="7">7.2.2.12</ecNumber>
    </recommendedName>
</protein>
<dbReference type="STRING" id="443144.GM21_1346"/>
<keyword evidence="9" id="KW-0067">ATP-binding</keyword>
<dbReference type="GO" id="GO:0016463">
    <property type="term" value="F:P-type zinc transporter activity"/>
    <property type="evidence" value="ECO:0007669"/>
    <property type="project" value="UniProtKB-EC"/>
</dbReference>
<dbReference type="InterPro" id="IPR059000">
    <property type="entry name" value="ATPase_P-type_domA"/>
</dbReference>
<keyword evidence="9" id="KW-1003">Cell membrane</keyword>
<dbReference type="GO" id="GO:0005524">
    <property type="term" value="F:ATP binding"/>
    <property type="evidence" value="ECO:0007669"/>
    <property type="project" value="UniProtKB-UniRule"/>
</dbReference>
<evidence type="ECO:0000256" key="7">
    <source>
        <dbReference type="ARBA" id="ARBA00039097"/>
    </source>
</evidence>
<comment type="similarity">
    <text evidence="2 9">Belongs to the cation transport ATPase (P-type) (TC 3.A.3) family. Type IB subfamily.</text>
</comment>
<dbReference type="InterPro" id="IPR027256">
    <property type="entry name" value="P-typ_ATPase_IB"/>
</dbReference>
<dbReference type="SUPFAM" id="SSF56784">
    <property type="entry name" value="HAD-like"/>
    <property type="match status" value="1"/>
</dbReference>
<accession>C6E4A7</accession>
<dbReference type="GO" id="GO:0016887">
    <property type="term" value="F:ATP hydrolysis activity"/>
    <property type="evidence" value="ECO:0007669"/>
    <property type="project" value="InterPro"/>
</dbReference>
<dbReference type="PANTHER" id="PTHR48085">
    <property type="entry name" value="CADMIUM/ZINC-TRANSPORTING ATPASE HMA2-RELATED"/>
    <property type="match status" value="1"/>
</dbReference>
<dbReference type="eggNOG" id="COG2217">
    <property type="taxonomic scope" value="Bacteria"/>
</dbReference>
<dbReference type="PROSITE" id="PS00154">
    <property type="entry name" value="ATPASE_E1_E2"/>
    <property type="match status" value="1"/>
</dbReference>
<comment type="catalytic activity">
    <reaction evidence="8">
        <text>Zn(2+)(in) + ATP + H2O = Zn(2+)(out) + ADP + phosphate + H(+)</text>
        <dbReference type="Rhea" id="RHEA:20621"/>
        <dbReference type="ChEBI" id="CHEBI:15377"/>
        <dbReference type="ChEBI" id="CHEBI:15378"/>
        <dbReference type="ChEBI" id="CHEBI:29105"/>
        <dbReference type="ChEBI" id="CHEBI:30616"/>
        <dbReference type="ChEBI" id="CHEBI:43474"/>
        <dbReference type="ChEBI" id="CHEBI:456216"/>
        <dbReference type="EC" id="7.2.2.12"/>
    </reaction>
</comment>
<keyword evidence="6" id="KW-0472">Membrane</keyword>
<dbReference type="SFLD" id="SFLDG00002">
    <property type="entry name" value="C1.7:_P-type_atpase_like"/>
    <property type="match status" value="1"/>
</dbReference>
<dbReference type="InterPro" id="IPR008250">
    <property type="entry name" value="ATPase_P-typ_transduc_dom_A_sf"/>
</dbReference>
<dbReference type="Gene3D" id="3.40.1110.10">
    <property type="entry name" value="Calcium-transporting ATPase, cytoplasmic domain N"/>
    <property type="match status" value="1"/>
</dbReference>
<feature type="domain" description="P-type ATPase A" evidence="10">
    <location>
        <begin position="193"/>
        <end position="289"/>
    </location>
</feature>
<keyword evidence="3" id="KW-0812">Transmembrane</keyword>
<dbReference type="InterPro" id="IPR023299">
    <property type="entry name" value="ATPase_P-typ_cyto_dom_N"/>
</dbReference>
<dbReference type="SFLD" id="SFLDS00003">
    <property type="entry name" value="Haloacid_Dehalogenase"/>
    <property type="match status" value="1"/>
</dbReference>
<keyword evidence="9" id="KW-0547">Nucleotide-binding</keyword>
<evidence type="ECO:0000256" key="8">
    <source>
        <dbReference type="ARBA" id="ARBA00047308"/>
    </source>
</evidence>
<gene>
    <name evidence="11" type="ordered locus">GM21_1346</name>
</gene>
<evidence type="ECO:0000256" key="4">
    <source>
        <dbReference type="ARBA" id="ARBA00022967"/>
    </source>
</evidence>
<dbReference type="EMBL" id="CP001661">
    <property type="protein sequence ID" value="ACT17405.1"/>
    <property type="molecule type" value="Genomic_DNA"/>
</dbReference>
<dbReference type="NCBIfam" id="TIGR01525">
    <property type="entry name" value="ATPase-IB_hvy"/>
    <property type="match status" value="1"/>
</dbReference>
<dbReference type="PROSITE" id="PS01229">
    <property type="entry name" value="COF_2"/>
    <property type="match status" value="1"/>
</dbReference>
<dbReference type="SFLD" id="SFLDF00027">
    <property type="entry name" value="p-type_atpase"/>
    <property type="match status" value="1"/>
</dbReference>
<dbReference type="OrthoDB" id="9759222at2"/>
<dbReference type="InterPro" id="IPR051014">
    <property type="entry name" value="Cation_Transport_ATPase_IB"/>
</dbReference>
<dbReference type="NCBIfam" id="TIGR01494">
    <property type="entry name" value="ATPase_P-type"/>
    <property type="match status" value="1"/>
</dbReference>
<dbReference type="Pfam" id="PF00702">
    <property type="entry name" value="Hydrolase"/>
    <property type="match status" value="1"/>
</dbReference>
<dbReference type="AlphaFoldDB" id="C6E4A7"/>